<evidence type="ECO:0000313" key="1">
    <source>
        <dbReference type="EMBL" id="KAJ8369679.1"/>
    </source>
</evidence>
<reference evidence="1" key="1">
    <citation type="journal article" date="2023" name="Science">
        <title>Genome structures resolve the early diversification of teleost fishes.</title>
        <authorList>
            <person name="Parey E."/>
            <person name="Louis A."/>
            <person name="Montfort J."/>
            <person name="Bouchez O."/>
            <person name="Roques C."/>
            <person name="Iampietro C."/>
            <person name="Lluch J."/>
            <person name="Castinel A."/>
            <person name="Donnadieu C."/>
            <person name="Desvignes T."/>
            <person name="Floi Bucao C."/>
            <person name="Jouanno E."/>
            <person name="Wen M."/>
            <person name="Mejri S."/>
            <person name="Dirks R."/>
            <person name="Jansen H."/>
            <person name="Henkel C."/>
            <person name="Chen W.J."/>
            <person name="Zahm M."/>
            <person name="Cabau C."/>
            <person name="Klopp C."/>
            <person name="Thompson A.W."/>
            <person name="Robinson-Rechavi M."/>
            <person name="Braasch I."/>
            <person name="Lecointre G."/>
            <person name="Bobe J."/>
            <person name="Postlethwait J.H."/>
            <person name="Berthelot C."/>
            <person name="Roest Crollius H."/>
            <person name="Guiguen Y."/>
        </authorList>
    </citation>
    <scope>NUCLEOTIDE SEQUENCE</scope>
    <source>
        <strain evidence="1">WJC10195</strain>
    </source>
</reference>
<name>A0A9Q1J6R9_SYNKA</name>
<protein>
    <submittedName>
        <fullName evidence="1">Uncharacterized protein</fullName>
    </submittedName>
</protein>
<dbReference type="AlphaFoldDB" id="A0A9Q1J6R9"/>
<dbReference type="EMBL" id="JAINUF010000003">
    <property type="protein sequence ID" value="KAJ8369679.1"/>
    <property type="molecule type" value="Genomic_DNA"/>
</dbReference>
<comment type="caution">
    <text evidence="1">The sequence shown here is derived from an EMBL/GenBank/DDBJ whole genome shotgun (WGS) entry which is preliminary data.</text>
</comment>
<proteinExistence type="predicted"/>
<evidence type="ECO:0000313" key="2">
    <source>
        <dbReference type="Proteomes" id="UP001152622"/>
    </source>
</evidence>
<accession>A0A9Q1J6R9</accession>
<sequence>MRGEGPALHICLHQNGAAETSHKCIPPSVHTVTCGGSGPLTLRPFTAVENPHAAHLPSAAEGKGLMLWKNCATMSPVVRALFPEAGEADLGLCAGQPQHVAGVLLQRLVFAH</sequence>
<keyword evidence="2" id="KW-1185">Reference proteome</keyword>
<gene>
    <name evidence="1" type="ORF">SKAU_G00097070</name>
</gene>
<dbReference type="Proteomes" id="UP001152622">
    <property type="component" value="Chromosome 3"/>
</dbReference>
<organism evidence="1 2">
    <name type="scientific">Synaphobranchus kaupii</name>
    <name type="common">Kaup's arrowtooth eel</name>
    <dbReference type="NCBI Taxonomy" id="118154"/>
    <lineage>
        <taxon>Eukaryota</taxon>
        <taxon>Metazoa</taxon>
        <taxon>Chordata</taxon>
        <taxon>Craniata</taxon>
        <taxon>Vertebrata</taxon>
        <taxon>Euteleostomi</taxon>
        <taxon>Actinopterygii</taxon>
        <taxon>Neopterygii</taxon>
        <taxon>Teleostei</taxon>
        <taxon>Anguilliformes</taxon>
        <taxon>Synaphobranchidae</taxon>
        <taxon>Synaphobranchus</taxon>
    </lineage>
</organism>